<dbReference type="InterPro" id="IPR000634">
    <property type="entry name" value="Ser/Thr_deHydtase_PyrdxlP-BS"/>
</dbReference>
<proteinExistence type="inferred from homology"/>
<dbReference type="InterPro" id="IPR001926">
    <property type="entry name" value="TrpB-like_PALP"/>
</dbReference>
<dbReference type="GO" id="GO:0070179">
    <property type="term" value="P:D-serine biosynthetic process"/>
    <property type="evidence" value="ECO:0007669"/>
    <property type="project" value="TreeGrafter"/>
</dbReference>
<dbReference type="EC" id="4.3.1.19" evidence="7"/>
<reference evidence="14" key="2">
    <citation type="submission" date="2021-04" db="EMBL/GenBank/DDBJ databases">
        <authorList>
            <person name="Gilroy R."/>
        </authorList>
    </citation>
    <scope>NUCLEOTIDE SEQUENCE</scope>
    <source>
        <strain evidence="14">CHK169-2315</strain>
    </source>
</reference>
<feature type="domain" description="Tryptophan synthase beta chain-like PALP" evidence="13">
    <location>
        <begin position="15"/>
        <end position="298"/>
    </location>
</feature>
<dbReference type="FunFam" id="3.40.50.1100:FF:000005">
    <property type="entry name" value="Threonine dehydratase catabolic"/>
    <property type="match status" value="1"/>
</dbReference>
<comment type="cofactor">
    <cofactor evidence="5">
        <name>Mg(2+)</name>
        <dbReference type="ChEBI" id="CHEBI:18420"/>
    </cofactor>
</comment>
<dbReference type="GO" id="GO:0004794">
    <property type="term" value="F:threonine deaminase activity"/>
    <property type="evidence" value="ECO:0007669"/>
    <property type="project" value="UniProtKB-EC"/>
</dbReference>
<dbReference type="SUPFAM" id="SSF53686">
    <property type="entry name" value="Tryptophan synthase beta subunit-like PLP-dependent enzymes"/>
    <property type="match status" value="1"/>
</dbReference>
<evidence type="ECO:0000256" key="5">
    <source>
        <dbReference type="ARBA" id="ARBA00001946"/>
    </source>
</evidence>
<dbReference type="Gene3D" id="3.40.50.1100">
    <property type="match status" value="2"/>
</dbReference>
<evidence type="ECO:0000256" key="9">
    <source>
        <dbReference type="ARBA" id="ARBA00022898"/>
    </source>
</evidence>
<dbReference type="CDD" id="cd01562">
    <property type="entry name" value="Thr-dehyd"/>
    <property type="match status" value="1"/>
</dbReference>
<evidence type="ECO:0000256" key="1">
    <source>
        <dbReference type="ARBA" id="ARBA00001274"/>
    </source>
</evidence>
<dbReference type="GO" id="GO:0030378">
    <property type="term" value="F:serine racemase activity"/>
    <property type="evidence" value="ECO:0007669"/>
    <property type="project" value="TreeGrafter"/>
</dbReference>
<dbReference type="EMBL" id="DXHX01000074">
    <property type="protein sequence ID" value="HIV74446.1"/>
    <property type="molecule type" value="Genomic_DNA"/>
</dbReference>
<evidence type="ECO:0000256" key="2">
    <source>
        <dbReference type="ARBA" id="ARBA00001913"/>
    </source>
</evidence>
<dbReference type="GO" id="GO:0005524">
    <property type="term" value="F:ATP binding"/>
    <property type="evidence" value="ECO:0007669"/>
    <property type="project" value="TreeGrafter"/>
</dbReference>
<evidence type="ECO:0000256" key="6">
    <source>
        <dbReference type="ARBA" id="ARBA00010869"/>
    </source>
</evidence>
<evidence type="ECO:0000256" key="4">
    <source>
        <dbReference type="ARBA" id="ARBA00001936"/>
    </source>
</evidence>
<dbReference type="Proteomes" id="UP000823937">
    <property type="component" value="Unassembled WGS sequence"/>
</dbReference>
<evidence type="ECO:0000313" key="15">
    <source>
        <dbReference type="Proteomes" id="UP000823937"/>
    </source>
</evidence>
<evidence type="ECO:0000256" key="3">
    <source>
        <dbReference type="ARBA" id="ARBA00001933"/>
    </source>
</evidence>
<comment type="function">
    <text evidence="11">Catalyzes the anaerobic formation of alpha-ketobutyrate and ammonia from threonine in a two-step reaction. The first step involved a dehydration of threonine and a production of enamine intermediates (aminocrotonate), which tautomerizes to its imine form (iminobutyrate). Both intermediates are unstable and short-lived. The second step is the nonenzymatic hydrolysis of the enamine/imine intermediates to form 2-ketobutyrate and free ammonia. In the low water environment of the cell, the second step is accelerated by RidA.</text>
</comment>
<dbReference type="FunFam" id="3.40.50.1100:FF:000007">
    <property type="entry name" value="L-threonine dehydratase catabolic TdcB"/>
    <property type="match status" value="1"/>
</dbReference>
<comment type="cofactor">
    <cofactor evidence="2">
        <name>Ca(2+)</name>
        <dbReference type="ChEBI" id="CHEBI:29108"/>
    </cofactor>
</comment>
<gene>
    <name evidence="14" type="ORF">H9895_05110</name>
</gene>
<dbReference type="GO" id="GO:0000287">
    <property type="term" value="F:magnesium ion binding"/>
    <property type="evidence" value="ECO:0007669"/>
    <property type="project" value="TreeGrafter"/>
</dbReference>
<dbReference type="GO" id="GO:0030170">
    <property type="term" value="F:pyridoxal phosphate binding"/>
    <property type="evidence" value="ECO:0007669"/>
    <property type="project" value="InterPro"/>
</dbReference>
<accession>A0A9D1PL77</accession>
<evidence type="ECO:0000256" key="10">
    <source>
        <dbReference type="ARBA" id="ARBA00023239"/>
    </source>
</evidence>
<dbReference type="GO" id="GO:0018114">
    <property type="term" value="F:threonine racemase activity"/>
    <property type="evidence" value="ECO:0007669"/>
    <property type="project" value="TreeGrafter"/>
</dbReference>
<keyword evidence="8" id="KW-0460">Magnesium</keyword>
<evidence type="ECO:0000256" key="12">
    <source>
        <dbReference type="ARBA" id="ARBA00031427"/>
    </source>
</evidence>
<dbReference type="PANTHER" id="PTHR43050:SF1">
    <property type="entry name" value="SERINE RACEMASE"/>
    <property type="match status" value="1"/>
</dbReference>
<name>A0A9D1PL77_9BACI</name>
<comment type="similarity">
    <text evidence="6">Belongs to the serine/threonine dehydratase family.</text>
</comment>
<dbReference type="InterPro" id="IPR036052">
    <property type="entry name" value="TrpB-like_PALP_sf"/>
</dbReference>
<sequence length="311" mass="33492">MMSIDAIQRASKKIRPIVKETPILTSKQLSEKCNNDIFVKAEHLQTTGSFKIRGAMNKVSDVAAKGETAIIAASSGNHGQAVAFAAKTFGLQATIVVPEDAAIPKINAIQAYGANIIKHGYTSEERINYAKTLEGTFIPPYDDPLIMEGQGTAGLEILDQVKDIDIVLVPVGGGGLLSGVLLAIKQTNPAIKVIACEPAIADDTYQSYKQEKRVHIGQTETIADGLRTSIPGEMTFPIVQQYVDDVVLVTEEEIKAAMMFMYERMKQVVEPSGAVTIAACLGKKLQVTGKRIVPIVSGGNVDLFSLHHYLP</sequence>
<comment type="caution">
    <text evidence="14">The sequence shown here is derived from an EMBL/GenBank/DDBJ whole genome shotgun (WGS) entry which is preliminary data.</text>
</comment>
<evidence type="ECO:0000256" key="7">
    <source>
        <dbReference type="ARBA" id="ARBA00012096"/>
    </source>
</evidence>
<comment type="catalytic activity">
    <reaction evidence="1">
        <text>L-threonine = 2-oxobutanoate + NH4(+)</text>
        <dbReference type="Rhea" id="RHEA:22108"/>
        <dbReference type="ChEBI" id="CHEBI:16763"/>
        <dbReference type="ChEBI" id="CHEBI:28938"/>
        <dbReference type="ChEBI" id="CHEBI:57926"/>
        <dbReference type="EC" id="4.3.1.19"/>
    </reaction>
</comment>
<evidence type="ECO:0000313" key="14">
    <source>
        <dbReference type="EMBL" id="HIV74446.1"/>
    </source>
</evidence>
<dbReference type="AlphaFoldDB" id="A0A9D1PL77"/>
<organism evidence="14 15">
    <name type="scientific">Candidatus Pseudogracilibacillus intestinigallinarum</name>
    <dbReference type="NCBI Taxonomy" id="2838742"/>
    <lineage>
        <taxon>Bacteria</taxon>
        <taxon>Bacillati</taxon>
        <taxon>Bacillota</taxon>
        <taxon>Bacilli</taxon>
        <taxon>Bacillales</taxon>
        <taxon>Bacillaceae</taxon>
        <taxon>Pseudogracilibacillus</taxon>
    </lineage>
</organism>
<reference evidence="14" key="1">
    <citation type="journal article" date="2021" name="PeerJ">
        <title>Extensive microbial diversity within the chicken gut microbiome revealed by metagenomics and culture.</title>
        <authorList>
            <person name="Gilroy R."/>
            <person name="Ravi A."/>
            <person name="Getino M."/>
            <person name="Pursley I."/>
            <person name="Horton D.L."/>
            <person name="Alikhan N.F."/>
            <person name="Baker D."/>
            <person name="Gharbi K."/>
            <person name="Hall N."/>
            <person name="Watson M."/>
            <person name="Adriaenssens E.M."/>
            <person name="Foster-Nyarko E."/>
            <person name="Jarju S."/>
            <person name="Secka A."/>
            <person name="Antonio M."/>
            <person name="Oren A."/>
            <person name="Chaudhuri R.R."/>
            <person name="La Ragione R."/>
            <person name="Hildebrand F."/>
            <person name="Pallen M.J."/>
        </authorList>
    </citation>
    <scope>NUCLEOTIDE SEQUENCE</scope>
    <source>
        <strain evidence="14">CHK169-2315</strain>
    </source>
</reference>
<protein>
    <recommendedName>
        <fullName evidence="7">threonine ammonia-lyase</fullName>
        <ecNumber evidence="7">4.3.1.19</ecNumber>
    </recommendedName>
    <alternativeName>
        <fullName evidence="12">Threonine deaminase</fullName>
    </alternativeName>
</protein>
<keyword evidence="9" id="KW-0663">Pyridoxal phosphate</keyword>
<dbReference type="GO" id="GO:0003941">
    <property type="term" value="F:L-serine ammonia-lyase activity"/>
    <property type="evidence" value="ECO:0007669"/>
    <property type="project" value="TreeGrafter"/>
</dbReference>
<evidence type="ECO:0000256" key="8">
    <source>
        <dbReference type="ARBA" id="ARBA00022842"/>
    </source>
</evidence>
<dbReference type="PANTHER" id="PTHR43050">
    <property type="entry name" value="SERINE / THREONINE RACEMASE FAMILY MEMBER"/>
    <property type="match status" value="1"/>
</dbReference>
<comment type="cofactor">
    <cofactor evidence="3">
        <name>pyridoxal 5'-phosphate</name>
        <dbReference type="ChEBI" id="CHEBI:597326"/>
    </cofactor>
</comment>
<keyword evidence="10" id="KW-0456">Lyase</keyword>
<dbReference type="Pfam" id="PF00291">
    <property type="entry name" value="PALP"/>
    <property type="match status" value="1"/>
</dbReference>
<comment type="cofactor">
    <cofactor evidence="4">
        <name>Mn(2+)</name>
        <dbReference type="ChEBI" id="CHEBI:29035"/>
    </cofactor>
</comment>
<evidence type="ECO:0000259" key="13">
    <source>
        <dbReference type="Pfam" id="PF00291"/>
    </source>
</evidence>
<dbReference type="PROSITE" id="PS00165">
    <property type="entry name" value="DEHYDRATASE_SER_THR"/>
    <property type="match status" value="1"/>
</dbReference>
<evidence type="ECO:0000256" key="11">
    <source>
        <dbReference type="ARBA" id="ARBA00025527"/>
    </source>
</evidence>